<name>A0ABZ0HG07_TRISK</name>
<sequence>MSGPKVGRAWLLKISDGAGGFIALTGITGKSLDINGERIDATVPDAMNPEGPLWAKSLDGVRSIGFSGDGRVVNDAAEELLKTSVHGDSMEGTFQLVVPAWGTYEGVFSITLQLGDDGTVTFSITGASSGAVQFTTMAPA</sequence>
<keyword evidence="2" id="KW-1185">Reference proteome</keyword>
<dbReference type="PRINTS" id="PR01996">
    <property type="entry name" value="MTP1FAMILY"/>
</dbReference>
<organism evidence="1 2">
    <name type="scientific">Tritonibacter scottomollicae</name>
    <name type="common">Epibacterium scottomollicae</name>
    <dbReference type="NCBI Taxonomy" id="483013"/>
    <lineage>
        <taxon>Bacteria</taxon>
        <taxon>Pseudomonadati</taxon>
        <taxon>Pseudomonadota</taxon>
        <taxon>Alphaproteobacteria</taxon>
        <taxon>Rhodobacterales</taxon>
        <taxon>Paracoccaceae</taxon>
        <taxon>Tritonibacter</taxon>
    </lineage>
</organism>
<accession>A0ABZ0HG07</accession>
<evidence type="ECO:0000313" key="2">
    <source>
        <dbReference type="Proteomes" id="UP001302666"/>
    </source>
</evidence>
<gene>
    <name evidence="1" type="ORF">R1T40_18385</name>
</gene>
<dbReference type="RefSeq" id="WP_317385155.1">
    <property type="nucleotide sequence ID" value="NZ_CP136704.1"/>
</dbReference>
<dbReference type="Pfam" id="PF06199">
    <property type="entry name" value="Phage_tail_2"/>
    <property type="match status" value="1"/>
</dbReference>
<dbReference type="InterPro" id="IPR011855">
    <property type="entry name" value="Phgtail_TP901_1"/>
</dbReference>
<reference evidence="1 2" key="1">
    <citation type="submission" date="2023-10" db="EMBL/GenBank/DDBJ databases">
        <title>Eight complete genome sequences of bacteria isolated from laboratory stock of Giant Kelp gametophytes.</title>
        <authorList>
            <person name="Tolentino B."/>
            <person name="Nuzhdin S."/>
        </authorList>
    </citation>
    <scope>NUCLEOTIDE SEQUENCE [LARGE SCALE GENOMIC DNA]</scope>
    <source>
        <strain evidence="1 2">LC.270.F.C4</strain>
    </source>
</reference>
<dbReference type="EMBL" id="CP136704">
    <property type="protein sequence ID" value="WOI32881.1"/>
    <property type="molecule type" value="Genomic_DNA"/>
</dbReference>
<proteinExistence type="predicted"/>
<protein>
    <submittedName>
        <fullName evidence="1">Phage tail tube protein</fullName>
    </submittedName>
</protein>
<evidence type="ECO:0000313" key="1">
    <source>
        <dbReference type="EMBL" id="WOI32881.1"/>
    </source>
</evidence>
<dbReference type="InterPro" id="IPR022344">
    <property type="entry name" value="GTA_major-tail"/>
</dbReference>
<dbReference type="Proteomes" id="UP001302666">
    <property type="component" value="Chromosome"/>
</dbReference>